<reference evidence="2 3" key="1">
    <citation type="submission" date="2022-11" db="EMBL/GenBank/DDBJ databases">
        <title>Minimal conservation of predation-associated metabolite biosynthetic gene clusters underscores biosynthetic potential of Myxococcota including descriptions for ten novel species: Archangium lansinium sp. nov., Myxococcus landrumus sp. nov., Nannocystis bai.</title>
        <authorList>
            <person name="Ahearne A."/>
            <person name="Stevens C."/>
            <person name="Dowd S."/>
        </authorList>
    </citation>
    <scope>NUCLEOTIDE SEQUENCE [LARGE SCALE GENOMIC DNA]</scope>
    <source>
        <strain evidence="2 3">BB15-2</strain>
    </source>
</reference>
<keyword evidence="3" id="KW-1185">Reference proteome</keyword>
<name>A0ABT5EEQ3_9BACT</name>
<dbReference type="EMBL" id="JAQNDL010000005">
    <property type="protein sequence ID" value="MDC0723423.1"/>
    <property type="molecule type" value="Genomic_DNA"/>
</dbReference>
<protein>
    <submittedName>
        <fullName evidence="2">Uncharacterized protein</fullName>
    </submittedName>
</protein>
<evidence type="ECO:0000313" key="3">
    <source>
        <dbReference type="Proteomes" id="UP001221686"/>
    </source>
</evidence>
<feature type="region of interest" description="Disordered" evidence="1">
    <location>
        <begin position="88"/>
        <end position="119"/>
    </location>
</feature>
<proteinExistence type="predicted"/>
<evidence type="ECO:0000313" key="2">
    <source>
        <dbReference type="EMBL" id="MDC0723423.1"/>
    </source>
</evidence>
<sequence>MHQCITASTRLNVATLEVGSDFVYIVVVDATHSTIRVTFDSAANAAGSGSISGVSVSPSGPSYGTNWVEFSVNDPQVEYTVTITYVDPPTSESRVVPPLETPTKTPKFKPLSSCPPSSV</sequence>
<organism evidence="2 3">
    <name type="scientific">Nannocystis bainbridge</name>
    <dbReference type="NCBI Taxonomy" id="2995303"/>
    <lineage>
        <taxon>Bacteria</taxon>
        <taxon>Pseudomonadati</taxon>
        <taxon>Myxococcota</taxon>
        <taxon>Polyangia</taxon>
        <taxon>Nannocystales</taxon>
        <taxon>Nannocystaceae</taxon>
        <taxon>Nannocystis</taxon>
    </lineage>
</organism>
<dbReference type="Proteomes" id="UP001221686">
    <property type="component" value="Unassembled WGS sequence"/>
</dbReference>
<comment type="caution">
    <text evidence="2">The sequence shown here is derived from an EMBL/GenBank/DDBJ whole genome shotgun (WGS) entry which is preliminary data.</text>
</comment>
<dbReference type="RefSeq" id="WP_272091964.1">
    <property type="nucleotide sequence ID" value="NZ_JAQNDL010000005.1"/>
</dbReference>
<evidence type="ECO:0000256" key="1">
    <source>
        <dbReference type="SAM" id="MobiDB-lite"/>
    </source>
</evidence>
<gene>
    <name evidence="2" type="ORF">POL25_41465</name>
</gene>
<accession>A0ABT5EEQ3</accession>